<feature type="region of interest" description="Disordered" evidence="1">
    <location>
        <begin position="104"/>
        <end position="137"/>
    </location>
</feature>
<protein>
    <submittedName>
        <fullName evidence="2">CsbD-like domain-containing protein</fullName>
    </submittedName>
</protein>
<comment type="caution">
    <text evidence="2">The sequence shown here is derived from an EMBL/GenBank/DDBJ whole genome shotgun (WGS) entry which is preliminary data.</text>
</comment>
<evidence type="ECO:0000256" key="1">
    <source>
        <dbReference type="SAM" id="MobiDB-lite"/>
    </source>
</evidence>
<evidence type="ECO:0000313" key="2">
    <source>
        <dbReference type="EMBL" id="KAK9772174.1"/>
    </source>
</evidence>
<accession>A0ABR2XEE5</accession>
<reference evidence="2 3" key="1">
    <citation type="submission" date="2024-02" db="EMBL/GenBank/DDBJ databases">
        <title>First draft genome assembly of two strains of Seiridium cardinale.</title>
        <authorList>
            <person name="Emiliani G."/>
            <person name="Scali E."/>
        </authorList>
    </citation>
    <scope>NUCLEOTIDE SEQUENCE [LARGE SCALE GENOMIC DNA]</scope>
    <source>
        <strain evidence="2 3">BM-138-000479</strain>
    </source>
</reference>
<organism evidence="2 3">
    <name type="scientific">Seiridium cardinale</name>
    <dbReference type="NCBI Taxonomy" id="138064"/>
    <lineage>
        <taxon>Eukaryota</taxon>
        <taxon>Fungi</taxon>
        <taxon>Dikarya</taxon>
        <taxon>Ascomycota</taxon>
        <taxon>Pezizomycotina</taxon>
        <taxon>Sordariomycetes</taxon>
        <taxon>Xylariomycetidae</taxon>
        <taxon>Amphisphaeriales</taxon>
        <taxon>Sporocadaceae</taxon>
        <taxon>Seiridium</taxon>
    </lineage>
</organism>
<name>A0ABR2XEE5_9PEZI</name>
<evidence type="ECO:0000313" key="3">
    <source>
        <dbReference type="Proteomes" id="UP001465668"/>
    </source>
</evidence>
<dbReference type="Proteomes" id="UP001465668">
    <property type="component" value="Unassembled WGS sequence"/>
</dbReference>
<sequence>MSNIGNDIKSGLKGIHGVGEALRGSVNEAADQALDTNTKHPAAQMFSPPRCPSAPDDVPSTCAKKEWLTPGAGQESQLKNRGVAEKGKADIAGADSMIARHEVKHQGTGAPVQSQPVEGNHAFTGGATGTSGTTGTY</sequence>
<dbReference type="EMBL" id="JARVKM010000065">
    <property type="protein sequence ID" value="KAK9772174.1"/>
    <property type="molecule type" value="Genomic_DNA"/>
</dbReference>
<feature type="region of interest" description="Disordered" evidence="1">
    <location>
        <begin position="32"/>
        <end position="59"/>
    </location>
</feature>
<gene>
    <name evidence="2" type="ORF">SCAR479_11183</name>
</gene>
<proteinExistence type="predicted"/>
<keyword evidence="3" id="KW-1185">Reference proteome</keyword>